<dbReference type="CDD" id="cd12148">
    <property type="entry name" value="fungal_TF_MHR"/>
    <property type="match status" value="1"/>
</dbReference>
<name>A0A3D8S906_9HELO</name>
<keyword evidence="2" id="KW-0479">Metal-binding</keyword>
<dbReference type="Proteomes" id="UP000256645">
    <property type="component" value="Unassembled WGS sequence"/>
</dbReference>
<organism evidence="10 11">
    <name type="scientific">Coleophoma cylindrospora</name>
    <dbReference type="NCBI Taxonomy" id="1849047"/>
    <lineage>
        <taxon>Eukaryota</taxon>
        <taxon>Fungi</taxon>
        <taxon>Dikarya</taxon>
        <taxon>Ascomycota</taxon>
        <taxon>Pezizomycotina</taxon>
        <taxon>Leotiomycetes</taxon>
        <taxon>Helotiales</taxon>
        <taxon>Dermateaceae</taxon>
        <taxon>Coleophoma</taxon>
    </lineage>
</organism>
<dbReference type="InterPro" id="IPR013087">
    <property type="entry name" value="Znf_C2H2_type"/>
</dbReference>
<evidence type="ECO:0000313" key="10">
    <source>
        <dbReference type="EMBL" id="RDW82832.1"/>
    </source>
</evidence>
<keyword evidence="4 7" id="KW-0863">Zinc-finger</keyword>
<evidence type="ECO:0000256" key="2">
    <source>
        <dbReference type="ARBA" id="ARBA00022723"/>
    </source>
</evidence>
<evidence type="ECO:0000256" key="6">
    <source>
        <dbReference type="ARBA" id="ARBA00023242"/>
    </source>
</evidence>
<comment type="caution">
    <text evidence="10">The sequence shown here is derived from an EMBL/GenBank/DDBJ whole genome shotgun (WGS) entry which is preliminary data.</text>
</comment>
<dbReference type="STRING" id="1849047.A0A3D8S906"/>
<dbReference type="Gene3D" id="3.30.160.60">
    <property type="entry name" value="Classic Zinc Finger"/>
    <property type="match status" value="1"/>
</dbReference>
<dbReference type="GO" id="GO:0006351">
    <property type="term" value="P:DNA-templated transcription"/>
    <property type="evidence" value="ECO:0007669"/>
    <property type="project" value="InterPro"/>
</dbReference>
<keyword evidence="3" id="KW-0677">Repeat</keyword>
<dbReference type="PANTHER" id="PTHR40626">
    <property type="entry name" value="MIP31509P"/>
    <property type="match status" value="1"/>
</dbReference>
<dbReference type="GO" id="GO:0005634">
    <property type="term" value="C:nucleus"/>
    <property type="evidence" value="ECO:0007669"/>
    <property type="project" value="UniProtKB-SubCell"/>
</dbReference>
<dbReference type="GO" id="GO:0000978">
    <property type="term" value="F:RNA polymerase II cis-regulatory region sequence-specific DNA binding"/>
    <property type="evidence" value="ECO:0007669"/>
    <property type="project" value="InterPro"/>
</dbReference>
<evidence type="ECO:0000259" key="9">
    <source>
        <dbReference type="PROSITE" id="PS50157"/>
    </source>
</evidence>
<feature type="domain" description="C2H2-type" evidence="9">
    <location>
        <begin position="12"/>
        <end position="36"/>
    </location>
</feature>
<protein>
    <recommendedName>
        <fullName evidence="9">C2H2-type domain-containing protein</fullName>
    </recommendedName>
</protein>
<evidence type="ECO:0000256" key="3">
    <source>
        <dbReference type="ARBA" id="ARBA00022737"/>
    </source>
</evidence>
<dbReference type="GO" id="GO:0008270">
    <property type="term" value="F:zinc ion binding"/>
    <property type="evidence" value="ECO:0007669"/>
    <property type="project" value="UniProtKB-KW"/>
</dbReference>
<keyword evidence="11" id="KW-1185">Reference proteome</keyword>
<evidence type="ECO:0000256" key="7">
    <source>
        <dbReference type="PROSITE-ProRule" id="PRU00042"/>
    </source>
</evidence>
<keyword evidence="5" id="KW-0862">Zinc</keyword>
<dbReference type="AlphaFoldDB" id="A0A3D8S906"/>
<comment type="subcellular location">
    <subcellularLocation>
        <location evidence="1">Nucleus</location>
    </subcellularLocation>
</comment>
<dbReference type="OrthoDB" id="8117402at2759"/>
<accession>A0A3D8S906</accession>
<dbReference type="PANTHER" id="PTHR40626:SF11">
    <property type="entry name" value="ZINC FINGER PROTEIN YPR022C"/>
    <property type="match status" value="1"/>
</dbReference>
<dbReference type="GO" id="GO:0000785">
    <property type="term" value="C:chromatin"/>
    <property type="evidence" value="ECO:0007669"/>
    <property type="project" value="TreeGrafter"/>
</dbReference>
<dbReference type="FunFam" id="3.30.160.60:FF:000870">
    <property type="entry name" value="zinc finger protein 197 isoform X1"/>
    <property type="match status" value="1"/>
</dbReference>
<dbReference type="PROSITE" id="PS50157">
    <property type="entry name" value="ZINC_FINGER_C2H2_2"/>
    <property type="match status" value="1"/>
</dbReference>
<evidence type="ECO:0000256" key="8">
    <source>
        <dbReference type="SAM" id="MobiDB-lite"/>
    </source>
</evidence>
<dbReference type="SUPFAM" id="SSF57667">
    <property type="entry name" value="beta-beta-alpha zinc fingers"/>
    <property type="match status" value="1"/>
</dbReference>
<gene>
    <name evidence="10" type="ORF">BP6252_03944</name>
</gene>
<dbReference type="InterPro" id="IPR051059">
    <property type="entry name" value="VerF-like"/>
</dbReference>
<keyword evidence="6" id="KW-0539">Nucleus</keyword>
<evidence type="ECO:0000313" key="11">
    <source>
        <dbReference type="Proteomes" id="UP000256645"/>
    </source>
</evidence>
<dbReference type="InterPro" id="IPR007219">
    <property type="entry name" value="XnlR_reg_dom"/>
</dbReference>
<evidence type="ECO:0000256" key="1">
    <source>
        <dbReference type="ARBA" id="ARBA00004123"/>
    </source>
</evidence>
<feature type="region of interest" description="Disordered" evidence="8">
    <location>
        <begin position="344"/>
        <end position="366"/>
    </location>
</feature>
<sequence>MEGAQGPNIKPFECGECFKRFTRRENLKRHQRSGVYMPMIYPHCLFGKSIGLQLHYNTIVLIAESISLADLGKRHVKKYHPPLTHHQVEIGQDDFEVSSYQIDLGHNDAMMAVGSSVSPASTTSSSLLLSQYIATYFDKCHPTLPIIHFPTFDIARTDKTLVQALACLGAVYGLQEERHDIGTKLFDEGYDCLNQYVKEDRHRFEEIWVFQAFLLFEMFAIYSCDDRLFLLGQQIHRDLVDRARSSQILCDDTIDIDFEETESGGSSRWSRDDDHLNLDDRWHIYVDQESRKRTIYALYFLDSQLSVICNVKPFLSAMEIKYELPCPDHIWSASTAAAWSELEQEQSSSFNEKDDPNGNAEPRPAQGNLYQSMKHLLHPGSVSQPLRFLWYSPFAALILVMQVQMMLRELTNASIFLYRNLRANDSKHNLCMIDESNRGPILHVLHNLGDIMPKRQNTEDDNSFETTPSHSAYILNEILWHSVWTIWHYTFIALTHQDALLSTGIVELSIPAAISSKPRAKSHRDVYSDQDVFRLLHNIEKVLRSMDKPPTCSTEGSQRRTCLEDPFITILNFKTCMIGWRLIRLMMLNMDQGGISSQSSSASEAPTRSVLLNIYAAIMRDGNLTGDRMVTDSNFMASGRDELWYLEWAHRTFRERSVWPVGDWIGAVLKESLDEAAVSSP</sequence>
<evidence type="ECO:0000256" key="4">
    <source>
        <dbReference type="ARBA" id="ARBA00022771"/>
    </source>
</evidence>
<evidence type="ECO:0000256" key="5">
    <source>
        <dbReference type="ARBA" id="ARBA00022833"/>
    </source>
</evidence>
<dbReference type="GO" id="GO:0000981">
    <property type="term" value="F:DNA-binding transcription factor activity, RNA polymerase II-specific"/>
    <property type="evidence" value="ECO:0007669"/>
    <property type="project" value="InterPro"/>
</dbReference>
<dbReference type="InterPro" id="IPR036236">
    <property type="entry name" value="Znf_C2H2_sf"/>
</dbReference>
<dbReference type="Pfam" id="PF04082">
    <property type="entry name" value="Fungal_trans"/>
    <property type="match status" value="1"/>
</dbReference>
<reference evidence="10 11" key="1">
    <citation type="journal article" date="2018" name="IMA Fungus">
        <title>IMA Genome-F 9: Draft genome sequence of Annulohypoxylon stygium, Aspergillus mulundensis, Berkeleyomyces basicola (syn. Thielaviopsis basicola), Ceratocystis smalleyi, two Cercospora beticola strains, Coleophoma cylindrospora, Fusarium fracticaudum, Phialophora cf. hyalina, and Morchella septimelata.</title>
        <authorList>
            <person name="Wingfield B.D."/>
            <person name="Bills G.F."/>
            <person name="Dong Y."/>
            <person name="Huang W."/>
            <person name="Nel W.J."/>
            <person name="Swalarsk-Parry B.S."/>
            <person name="Vaghefi N."/>
            <person name="Wilken P.M."/>
            <person name="An Z."/>
            <person name="de Beer Z.W."/>
            <person name="De Vos L."/>
            <person name="Chen L."/>
            <person name="Duong T.A."/>
            <person name="Gao Y."/>
            <person name="Hammerbacher A."/>
            <person name="Kikkert J.R."/>
            <person name="Li Y."/>
            <person name="Li H."/>
            <person name="Li K."/>
            <person name="Li Q."/>
            <person name="Liu X."/>
            <person name="Ma X."/>
            <person name="Naidoo K."/>
            <person name="Pethybridge S.J."/>
            <person name="Sun J."/>
            <person name="Steenkamp E.T."/>
            <person name="van der Nest M.A."/>
            <person name="van Wyk S."/>
            <person name="Wingfield M.J."/>
            <person name="Xiong C."/>
            <person name="Yue Q."/>
            <person name="Zhang X."/>
        </authorList>
    </citation>
    <scope>NUCLEOTIDE SEQUENCE [LARGE SCALE GENOMIC DNA]</scope>
    <source>
        <strain evidence="10 11">BP6252</strain>
    </source>
</reference>
<proteinExistence type="predicted"/>
<dbReference type="EMBL" id="PDLM01000003">
    <property type="protein sequence ID" value="RDW82832.1"/>
    <property type="molecule type" value="Genomic_DNA"/>
</dbReference>